<feature type="region of interest" description="Disordered" evidence="1">
    <location>
        <begin position="231"/>
        <end position="261"/>
    </location>
</feature>
<dbReference type="GO" id="GO:0061157">
    <property type="term" value="P:mRNA destabilization"/>
    <property type="evidence" value="ECO:0007669"/>
    <property type="project" value="TreeGrafter"/>
</dbReference>
<feature type="domain" description="YTH" evidence="2">
    <location>
        <begin position="395"/>
        <end position="551"/>
    </location>
</feature>
<dbReference type="GO" id="GO:0005737">
    <property type="term" value="C:cytoplasm"/>
    <property type="evidence" value="ECO:0007669"/>
    <property type="project" value="TreeGrafter"/>
</dbReference>
<dbReference type="PROSITE" id="PS50882">
    <property type="entry name" value="YTH"/>
    <property type="match status" value="1"/>
</dbReference>
<dbReference type="EMBL" id="OC924801">
    <property type="protein sequence ID" value="CAD7655747.1"/>
    <property type="molecule type" value="Genomic_DNA"/>
</dbReference>
<sequence>MNGQKTTLQMKDNTDHEFDSWRTSSQSHYSHSSALQTNQSSDPYAMSYYPTAAMFPYSESMPSSQPWSNGAETVAFLGQYADAGAHQPSQGHYTMEAMFGSQTSYPFSNMASSMPSTPFNAFYNSDPFWGNNKARPQTNAPPAGAAYGRQMHDTPDYSSQYSHHSAGDHYGLNDQTIKQMETGIAALTLDHIKASEQFANKSGAFGDSKKFSDSMSMSAVGSVPKKTTWASIASQPAKPQPKSLKSKMSSSVLTGSTSKHLPPVQTIASTAASMDAIGTWEAKNGSAVKTPPAAHSHSQHHQSHHQPPPPPSQRPERPAPASSQQPAHHHQPPPPPQQQSWARAQPPLPTPSARAGGDGGAGVGPPALPAHPVLDKLRVENNYNPKEFDLNPRNARFFIIKSYSEDDIHRSIKYSIWCSTEHGNKRLDTAFKQHEKTGGQIFLLFSVNGSGRERDARVGCVVSCADLLLFVGHFCGMAQMTSSVDYASSSSVWAQDKWKGQFRVRWVYVKDVPNAQLRHIRLENNENKPVTNSRDTQEVPFEKGKAVIKIMHHFRHTTSIFDDFLHYEKRQEEESQRRVPEVPSAQPPPPPKRQWKSREGASRDS</sequence>
<feature type="compositionally biased region" description="Polar residues" evidence="1">
    <location>
        <begin position="1"/>
        <end position="11"/>
    </location>
</feature>
<feature type="compositionally biased region" description="Basic and acidic residues" evidence="1">
    <location>
        <begin position="596"/>
        <end position="605"/>
    </location>
</feature>
<dbReference type="AlphaFoldDB" id="A0A7R9M8V1"/>
<evidence type="ECO:0000313" key="4">
    <source>
        <dbReference type="Proteomes" id="UP000728032"/>
    </source>
</evidence>
<evidence type="ECO:0000313" key="3">
    <source>
        <dbReference type="EMBL" id="CAD7655747.1"/>
    </source>
</evidence>
<name>A0A7R9M8V1_9ACAR</name>
<evidence type="ECO:0000256" key="1">
    <source>
        <dbReference type="SAM" id="MobiDB-lite"/>
    </source>
</evidence>
<dbReference type="OrthoDB" id="306690at2759"/>
<feature type="compositionally biased region" description="Basic and acidic residues" evidence="1">
    <location>
        <begin position="571"/>
        <end position="580"/>
    </location>
</feature>
<gene>
    <name evidence="3" type="ORF">ONB1V03_LOCUS12390</name>
</gene>
<protein>
    <recommendedName>
        <fullName evidence="2">YTH domain-containing protein</fullName>
    </recommendedName>
</protein>
<dbReference type="Gene3D" id="3.10.590.10">
    <property type="entry name" value="ph1033 like domains"/>
    <property type="match status" value="1"/>
</dbReference>
<accession>A0A7R9M8V1</accession>
<feature type="compositionally biased region" description="Low complexity" evidence="1">
    <location>
        <begin position="242"/>
        <end position="251"/>
    </location>
</feature>
<feature type="compositionally biased region" description="Low complexity" evidence="1">
    <location>
        <begin position="24"/>
        <end position="33"/>
    </location>
</feature>
<dbReference type="CDD" id="cd21134">
    <property type="entry name" value="YTH"/>
    <property type="match status" value="1"/>
</dbReference>
<dbReference type="InterPro" id="IPR045168">
    <property type="entry name" value="YTH_prot"/>
</dbReference>
<feature type="region of interest" description="Disordered" evidence="1">
    <location>
        <begin position="285"/>
        <end position="369"/>
    </location>
</feature>
<dbReference type="EMBL" id="CAJPVJ010009976">
    <property type="protein sequence ID" value="CAG2172934.1"/>
    <property type="molecule type" value="Genomic_DNA"/>
</dbReference>
<dbReference type="GO" id="GO:0003729">
    <property type="term" value="F:mRNA binding"/>
    <property type="evidence" value="ECO:0007669"/>
    <property type="project" value="TreeGrafter"/>
</dbReference>
<feature type="region of interest" description="Disordered" evidence="1">
    <location>
        <begin position="134"/>
        <end position="169"/>
    </location>
</feature>
<dbReference type="PANTHER" id="PTHR12357:SF89">
    <property type="entry name" value="YTH DOMAIN-CONTAINING FAMILY PROTEIN"/>
    <property type="match status" value="1"/>
</dbReference>
<feature type="region of interest" description="Disordered" evidence="1">
    <location>
        <begin position="1"/>
        <end position="37"/>
    </location>
</feature>
<dbReference type="GO" id="GO:1990247">
    <property type="term" value="F:N6-methyladenosine-containing RNA reader activity"/>
    <property type="evidence" value="ECO:0007669"/>
    <property type="project" value="TreeGrafter"/>
</dbReference>
<proteinExistence type="predicted"/>
<feature type="region of interest" description="Disordered" evidence="1">
    <location>
        <begin position="571"/>
        <end position="605"/>
    </location>
</feature>
<reference evidence="3" key="1">
    <citation type="submission" date="2020-11" db="EMBL/GenBank/DDBJ databases">
        <authorList>
            <person name="Tran Van P."/>
        </authorList>
    </citation>
    <scope>NUCLEOTIDE SEQUENCE</scope>
</reference>
<evidence type="ECO:0000259" key="2">
    <source>
        <dbReference type="PROSITE" id="PS50882"/>
    </source>
</evidence>
<organism evidence="3">
    <name type="scientific">Oppiella nova</name>
    <dbReference type="NCBI Taxonomy" id="334625"/>
    <lineage>
        <taxon>Eukaryota</taxon>
        <taxon>Metazoa</taxon>
        <taxon>Ecdysozoa</taxon>
        <taxon>Arthropoda</taxon>
        <taxon>Chelicerata</taxon>
        <taxon>Arachnida</taxon>
        <taxon>Acari</taxon>
        <taxon>Acariformes</taxon>
        <taxon>Sarcoptiformes</taxon>
        <taxon>Oribatida</taxon>
        <taxon>Brachypylina</taxon>
        <taxon>Oppioidea</taxon>
        <taxon>Oppiidae</taxon>
        <taxon>Oppiella</taxon>
    </lineage>
</organism>
<dbReference type="PANTHER" id="PTHR12357">
    <property type="entry name" value="YTH YT521-B HOMOLOGY DOMAIN-CONTAINING"/>
    <property type="match status" value="1"/>
</dbReference>
<dbReference type="Proteomes" id="UP000728032">
    <property type="component" value="Unassembled WGS sequence"/>
</dbReference>
<keyword evidence="4" id="KW-1185">Reference proteome</keyword>
<dbReference type="Pfam" id="PF04146">
    <property type="entry name" value="YTH"/>
    <property type="match status" value="2"/>
</dbReference>
<dbReference type="InterPro" id="IPR007275">
    <property type="entry name" value="YTH_domain"/>
</dbReference>
<feature type="compositionally biased region" description="Low complexity" evidence="1">
    <location>
        <begin position="338"/>
        <end position="355"/>
    </location>
</feature>